<evidence type="ECO:0000313" key="2">
    <source>
        <dbReference type="Proteomes" id="UP000306192"/>
    </source>
</evidence>
<sequence>MPQGSVTTVYPDAREVWAIGNTTPCAGSDAQYVFIAQLSGWVALDRDGASFKDSWYIDIVSAISSYRSVNNLLGLAEAADVPGRFLIEGEQQQVGFRVNGFTGSGDRGTIKITVYESTGEPVGGIVIRAQPVGIAPPT</sequence>
<proteinExistence type="predicted"/>
<reference evidence="1 2" key="1">
    <citation type="journal article" date="2019" name="Microorganisms">
        <title>Systematic Affiliation and Genome Analysis of Subtercola vilae DB165(T) with Particular Emphasis on Cold Adaptation of an Isolate from a High-Altitude Cold Volcano Lake.</title>
        <authorList>
            <person name="Villalobos A.S."/>
            <person name="Wiese J."/>
            <person name="Imhoff J.F."/>
            <person name="Dorador C."/>
            <person name="Keller A."/>
            <person name="Hentschel U."/>
        </authorList>
    </citation>
    <scope>NUCLEOTIDE SEQUENCE [LARGE SCALE GENOMIC DNA]</scope>
    <source>
        <strain evidence="1 2">DB165</strain>
    </source>
</reference>
<dbReference type="Proteomes" id="UP000306192">
    <property type="component" value="Unassembled WGS sequence"/>
</dbReference>
<gene>
    <name evidence="1" type="ORF">D4765_17635</name>
</gene>
<name>A0A4T2BG63_9MICO</name>
<comment type="caution">
    <text evidence="1">The sequence shown here is derived from an EMBL/GenBank/DDBJ whole genome shotgun (WGS) entry which is preliminary data.</text>
</comment>
<dbReference type="AlphaFoldDB" id="A0A4T2BG63"/>
<accession>A0A4T2BG63</accession>
<protein>
    <submittedName>
        <fullName evidence="1">Uncharacterized protein</fullName>
    </submittedName>
</protein>
<dbReference type="EMBL" id="QYRT01000057">
    <property type="protein sequence ID" value="TIH29830.1"/>
    <property type="molecule type" value="Genomic_DNA"/>
</dbReference>
<organism evidence="1 2">
    <name type="scientific">Subtercola vilae</name>
    <dbReference type="NCBI Taxonomy" id="2056433"/>
    <lineage>
        <taxon>Bacteria</taxon>
        <taxon>Bacillati</taxon>
        <taxon>Actinomycetota</taxon>
        <taxon>Actinomycetes</taxon>
        <taxon>Micrococcales</taxon>
        <taxon>Microbacteriaceae</taxon>
        <taxon>Subtercola</taxon>
    </lineage>
</organism>
<evidence type="ECO:0000313" key="1">
    <source>
        <dbReference type="EMBL" id="TIH29830.1"/>
    </source>
</evidence>
<keyword evidence="2" id="KW-1185">Reference proteome</keyword>